<comment type="caution">
    <text evidence="10">The sequence shown here is derived from an EMBL/GenBank/DDBJ whole genome shotgun (WGS) entry which is preliminary data.</text>
</comment>
<accession>A0A6A1VGL9</accession>
<dbReference type="Pfam" id="PF00011">
    <property type="entry name" value="HSP20"/>
    <property type="match status" value="1"/>
</dbReference>
<dbReference type="PROSITE" id="PS51203">
    <property type="entry name" value="CS"/>
    <property type="match status" value="1"/>
</dbReference>
<dbReference type="CDD" id="cd06472">
    <property type="entry name" value="ACD_ScHsp26_like"/>
    <property type="match status" value="1"/>
</dbReference>
<dbReference type="PROSITE" id="PS01031">
    <property type="entry name" value="SHSP"/>
    <property type="match status" value="1"/>
</dbReference>
<dbReference type="GO" id="GO:0009408">
    <property type="term" value="P:response to heat"/>
    <property type="evidence" value="ECO:0007669"/>
    <property type="project" value="UniProtKB-ARBA"/>
</dbReference>
<sequence>MAEGLFGYPFRRLFWSPPIFRQWSGTTALMDWFESPTAHIFKIDVPGFSKDDIKVQIEEGNILHIKGEGGKEEPREKDMLWHVAERGSGKGGFSREIELPDNVKADQIKAQVENGVLTVVVPKHATPKPSKVRNIHVTSKL</sequence>
<comment type="subcellular location">
    <subcellularLocation>
        <location evidence="1">Peroxisome</location>
    </subcellularLocation>
</comment>
<evidence type="ECO:0000256" key="2">
    <source>
        <dbReference type="ARBA" id="ARBA00023016"/>
    </source>
</evidence>
<name>A0A6A1VGL9_9ROSI</name>
<dbReference type="OrthoDB" id="1431247at2759"/>
<evidence type="ECO:0000259" key="8">
    <source>
        <dbReference type="PROSITE" id="PS51203"/>
    </source>
</evidence>
<reference evidence="10" key="1">
    <citation type="submission" date="2018-07" db="EMBL/GenBank/DDBJ databases">
        <authorList>
            <person name="Gao Z.-S."/>
            <person name="Jia H.-M."/>
            <person name="Jia H.-J."/>
            <person name="Cai Q.-L."/>
            <person name="Wang Y."/>
            <person name="Zhao H.-B."/>
        </authorList>
    </citation>
    <scope>NUCLEOTIDE SEQUENCE</scope>
    <source>
        <tissue evidence="10">Leaves</tissue>
    </source>
</reference>
<dbReference type="GO" id="GO:0005777">
    <property type="term" value="C:peroxisome"/>
    <property type="evidence" value="ECO:0007669"/>
    <property type="project" value="UniProtKB-SubCell"/>
</dbReference>
<dbReference type="Proteomes" id="UP000516437">
    <property type="component" value="Chromosome 7"/>
</dbReference>
<evidence type="ECO:0000313" key="10">
    <source>
        <dbReference type="EMBL" id="KAB1211326.1"/>
    </source>
</evidence>
<dbReference type="EMBL" id="RXIC02000025">
    <property type="protein sequence ID" value="KAB1208084.1"/>
    <property type="molecule type" value="Genomic_DNA"/>
</dbReference>
<evidence type="ECO:0000313" key="9">
    <source>
        <dbReference type="EMBL" id="KAB1208084.1"/>
    </source>
</evidence>
<dbReference type="SUPFAM" id="SSF49764">
    <property type="entry name" value="HSP20-like chaperones"/>
    <property type="match status" value="1"/>
</dbReference>
<reference evidence="10 11" key="2">
    <citation type="journal article" date="2019" name="Plant Biotechnol. J.">
        <title>The red bayberry genome and genetic basis of sex determination.</title>
        <authorList>
            <person name="Jia H.M."/>
            <person name="Jia H.J."/>
            <person name="Cai Q.L."/>
            <person name="Wang Y."/>
            <person name="Zhao H.B."/>
            <person name="Yang W.F."/>
            <person name="Wang G.Y."/>
            <person name="Li Y.H."/>
            <person name="Zhan D.L."/>
            <person name="Shen Y.T."/>
            <person name="Niu Q.F."/>
            <person name="Chang L."/>
            <person name="Qiu J."/>
            <person name="Zhao L."/>
            <person name="Xie H.B."/>
            <person name="Fu W.Y."/>
            <person name="Jin J."/>
            <person name="Li X.W."/>
            <person name="Jiao Y."/>
            <person name="Zhou C.C."/>
            <person name="Tu T."/>
            <person name="Chai C.Y."/>
            <person name="Gao J.L."/>
            <person name="Fan L.J."/>
            <person name="van de Weg E."/>
            <person name="Wang J.Y."/>
            <person name="Gao Z.S."/>
        </authorList>
    </citation>
    <scope>NUCLEOTIDE SEQUENCE [LARGE SCALE GENOMIC DNA]</scope>
    <source>
        <tissue evidence="10">Leaves</tissue>
    </source>
</reference>
<gene>
    <name evidence="10" type="ORF">CJ030_MR6G021484</name>
    <name evidence="9" type="ORF">CJ030_MR7G013059</name>
</gene>
<comment type="subunit">
    <text evidence="4">May form oligomeric structures.</text>
</comment>
<evidence type="ECO:0000256" key="4">
    <source>
        <dbReference type="ARBA" id="ARBA00062444"/>
    </source>
</evidence>
<evidence type="ECO:0000256" key="1">
    <source>
        <dbReference type="ARBA" id="ARBA00004275"/>
    </source>
</evidence>
<evidence type="ECO:0000259" key="7">
    <source>
        <dbReference type="PROSITE" id="PS01031"/>
    </source>
</evidence>
<keyword evidence="2 10" id="KW-0346">Stress response</keyword>
<dbReference type="InterPro" id="IPR008978">
    <property type="entry name" value="HSP20-like_chaperone"/>
</dbReference>
<protein>
    <submittedName>
        <fullName evidence="10">15.7 kDa heat shock protein, peroxisomal</fullName>
    </submittedName>
</protein>
<feature type="domain" description="SHSP" evidence="7">
    <location>
        <begin position="21"/>
        <end position="138"/>
    </location>
</feature>
<dbReference type="InterPro" id="IPR002068">
    <property type="entry name" value="A-crystallin/Hsp20_dom"/>
</dbReference>
<evidence type="ECO:0000256" key="5">
    <source>
        <dbReference type="PROSITE-ProRule" id="PRU00285"/>
    </source>
</evidence>
<dbReference type="PANTHER" id="PTHR11527">
    <property type="entry name" value="HEAT-SHOCK PROTEIN 20 FAMILY MEMBER"/>
    <property type="match status" value="1"/>
</dbReference>
<dbReference type="Gene3D" id="2.60.40.790">
    <property type="match status" value="1"/>
</dbReference>
<comment type="similarity">
    <text evidence="5 6">Belongs to the small heat shock protein (HSP20) family.</text>
</comment>
<organism evidence="10 11">
    <name type="scientific">Morella rubra</name>
    <name type="common">Chinese bayberry</name>
    <dbReference type="NCBI Taxonomy" id="262757"/>
    <lineage>
        <taxon>Eukaryota</taxon>
        <taxon>Viridiplantae</taxon>
        <taxon>Streptophyta</taxon>
        <taxon>Embryophyta</taxon>
        <taxon>Tracheophyta</taxon>
        <taxon>Spermatophyta</taxon>
        <taxon>Magnoliopsida</taxon>
        <taxon>eudicotyledons</taxon>
        <taxon>Gunneridae</taxon>
        <taxon>Pentapetalae</taxon>
        <taxon>rosids</taxon>
        <taxon>fabids</taxon>
        <taxon>Fagales</taxon>
        <taxon>Myricaceae</taxon>
        <taxon>Morella</taxon>
    </lineage>
</organism>
<feature type="domain" description="CS" evidence="8">
    <location>
        <begin position="25"/>
        <end position="135"/>
    </location>
</feature>
<proteinExistence type="inferred from homology"/>
<evidence type="ECO:0000256" key="6">
    <source>
        <dbReference type="RuleBase" id="RU003616"/>
    </source>
</evidence>
<dbReference type="InterPro" id="IPR007052">
    <property type="entry name" value="CS_dom"/>
</dbReference>
<dbReference type="Proteomes" id="UP000516437">
    <property type="component" value="Chromosome 6"/>
</dbReference>
<dbReference type="FunFam" id="2.60.40.790:FF:000056">
    <property type="entry name" value="15.7 kDa heat shock protein, peroxisomal"/>
    <property type="match status" value="1"/>
</dbReference>
<dbReference type="EMBL" id="RXIC02000024">
    <property type="protein sequence ID" value="KAB1211326.1"/>
    <property type="molecule type" value="Genomic_DNA"/>
</dbReference>
<keyword evidence="3" id="KW-0576">Peroxisome</keyword>
<evidence type="ECO:0000256" key="3">
    <source>
        <dbReference type="ARBA" id="ARBA00023140"/>
    </source>
</evidence>
<keyword evidence="11" id="KW-1185">Reference proteome</keyword>
<dbReference type="InterPro" id="IPR031107">
    <property type="entry name" value="Small_HSP"/>
</dbReference>
<reference evidence="10" key="3">
    <citation type="submission" date="2019-09" db="EMBL/GenBank/DDBJ databases">
        <authorList>
            <person name="Gao Z."/>
        </authorList>
    </citation>
    <scope>NUCLEOTIDE SEQUENCE</scope>
    <source>
        <tissue evidence="10">Leaves</tissue>
    </source>
</reference>
<dbReference type="AlphaFoldDB" id="A0A6A1VGL9"/>
<evidence type="ECO:0000313" key="11">
    <source>
        <dbReference type="Proteomes" id="UP000516437"/>
    </source>
</evidence>